<gene>
    <name evidence="1" type="ORF">JG687_00012469</name>
</gene>
<evidence type="ECO:0000313" key="1">
    <source>
        <dbReference type="EMBL" id="KAG6953315.1"/>
    </source>
</evidence>
<comment type="caution">
    <text evidence="1">The sequence shown here is derived from an EMBL/GenBank/DDBJ whole genome shotgun (WGS) entry which is preliminary data.</text>
</comment>
<dbReference type="EMBL" id="JAENGZ010000836">
    <property type="protein sequence ID" value="KAG6953315.1"/>
    <property type="molecule type" value="Genomic_DNA"/>
</dbReference>
<evidence type="ECO:0000313" key="2">
    <source>
        <dbReference type="Proteomes" id="UP000688947"/>
    </source>
</evidence>
<name>A0A8T1U2Z5_9STRA</name>
<dbReference type="AlphaFoldDB" id="A0A8T1U2Z5"/>
<dbReference type="OrthoDB" id="123741at2759"/>
<sequence length="74" mass="8414">MELLAFSPSDDGEDTDVLEYEDADSELADEDMRSTISSVENMDDDATISVEDMDDELLPRRTLLLEVHFRLMLS</sequence>
<protein>
    <submittedName>
        <fullName evidence="1">Uncharacterized protein</fullName>
    </submittedName>
</protein>
<accession>A0A8T1U2Z5</accession>
<dbReference type="VEuPathDB" id="FungiDB:PC110_g20945"/>
<reference evidence="1" key="1">
    <citation type="submission" date="2021-01" db="EMBL/GenBank/DDBJ databases">
        <title>Phytophthora aleatoria, a newly-described species from Pinus radiata is distinct from Phytophthora cactorum isolates based on comparative genomics.</title>
        <authorList>
            <person name="Mcdougal R."/>
            <person name="Panda P."/>
            <person name="Williams N."/>
            <person name="Studholme D.J."/>
        </authorList>
    </citation>
    <scope>NUCLEOTIDE SEQUENCE</scope>
    <source>
        <strain evidence="1">NZFS 3830</strain>
    </source>
</reference>
<proteinExistence type="predicted"/>
<organism evidence="1 2">
    <name type="scientific">Phytophthora cactorum</name>
    <dbReference type="NCBI Taxonomy" id="29920"/>
    <lineage>
        <taxon>Eukaryota</taxon>
        <taxon>Sar</taxon>
        <taxon>Stramenopiles</taxon>
        <taxon>Oomycota</taxon>
        <taxon>Peronosporomycetes</taxon>
        <taxon>Peronosporales</taxon>
        <taxon>Peronosporaceae</taxon>
        <taxon>Phytophthora</taxon>
    </lineage>
</organism>
<dbReference type="Proteomes" id="UP000688947">
    <property type="component" value="Unassembled WGS sequence"/>
</dbReference>